<dbReference type="Gene3D" id="1.25.40.10">
    <property type="entry name" value="Tetratricopeptide repeat domain"/>
    <property type="match status" value="5"/>
</dbReference>
<dbReference type="PROSITE" id="PS50011">
    <property type="entry name" value="PROTEIN_KINASE_DOM"/>
    <property type="match status" value="1"/>
</dbReference>
<feature type="region of interest" description="Disordered" evidence="2">
    <location>
        <begin position="123"/>
        <end position="143"/>
    </location>
</feature>
<keyword evidence="4" id="KW-0808">Transferase</keyword>
<dbReference type="GO" id="GO:0004674">
    <property type="term" value="F:protein serine/threonine kinase activity"/>
    <property type="evidence" value="ECO:0007669"/>
    <property type="project" value="UniProtKB-EC"/>
</dbReference>
<evidence type="ECO:0000256" key="2">
    <source>
        <dbReference type="SAM" id="MobiDB-lite"/>
    </source>
</evidence>
<evidence type="ECO:0000256" key="1">
    <source>
        <dbReference type="SAM" id="Coils"/>
    </source>
</evidence>
<evidence type="ECO:0000313" key="4">
    <source>
        <dbReference type="EMBL" id="QDV55680.1"/>
    </source>
</evidence>
<dbReference type="Proteomes" id="UP000316770">
    <property type="component" value="Chromosome"/>
</dbReference>
<dbReference type="InterPro" id="IPR053137">
    <property type="entry name" value="NLR-like"/>
</dbReference>
<accession>A0A518IRG4</accession>
<proteinExistence type="predicted"/>
<dbReference type="EC" id="2.7.11.1" evidence="4"/>
<dbReference type="InterPro" id="IPR011009">
    <property type="entry name" value="Kinase-like_dom_sf"/>
</dbReference>
<dbReference type="SUPFAM" id="SSF48452">
    <property type="entry name" value="TPR-like"/>
    <property type="match status" value="5"/>
</dbReference>
<sequence>MSATSHRNLLVGAMAVQLRLIDVGDVAAAIVRWTEDKSQSLEDLLHAENRIDAQTKQLLTSLVDKQIELHQGSTEAALGTICPPSEPSLSTLYQSLRPIEDADVTDSLNSVSDIAAESIDPWATNFHPTTSDESPSEAAAASHRTRYQKLRDHAKGGLGQVYVARDEELNRQVALKQIQARFSGDQGARQRFILEAEITGGLEHPGVVPVYGLGLYEDGQPYYAMRFIRGQSMEAAIASFHQRFPKSGAPAWRDPERTLELRKLLSRVLDVCQAIAYAHSRGVLHRDIKPDNIMLGKYGETLVVDWGLAKVAGLDDVEAEVVDEPHLAPASGSDSAPTRFGSVIGTPGYMSPEQASGEIDAIGPASDVYSLGASLYCLLVGKPPFQSRDADGNPLTITQLLEKVRNGEFTAPRQIDPAIPKPLAAICVRAMAKDPENRYANPLELADELERWMADEPVTAYRESGLQRLRRWVKRHQTLAAASAAIVLVSVLGLSSFSVVLGKKNIQLAELADSLSTKNQQLDQRGQELQKSNEELRIAEAEATEKAAIATAVTEFLNDDLLSQASPAKNPDPQLQVRTLFEQALESMQDRFSDQPLVKAKLLHTIGVASGYLSQWGESEAALTEALRLRTELLGKNDAETLKTQSALGAVTGAKGKYDRSRQLLESTLASQQRELGGDHEDVFETQGHLAYLYIELGRLEDAQQLIERSIAGTSKIHGDDSVEALDCFISKIYLLSSTGRHLEALNLAKQIQTRAVAALGPSHVTTLDAQLSVAQSLYAIDRYEQATQEYEAVLAQLLDTHDESHPYVAVVRNDLALIESERGDPNKALERFRELEKQAIARYGKEHRDTLMSQLNVADALQLLGRYEEARQILATSLETADEVLGKRSSISMQLRAMLAQVLVDLDDTEAASPLLNEVISFAQSPMQASSSTTMHAKALLAVIYAQDEKLDQARELLLEARQGFSKLGLQQTSVVIYATELLIDVLVSSDQTEQLEQLLQQVDVDFGADSAIANGLRLRVAENWIEREQLDRADVFVQHVSQWITSRVPLERDDFDVAHYLASLLSMLQRSEQSIAVYERLILRQSEVLGVDHVNRLLTMHELAYEYSEFGMHKEAERLYDEVVRRRTEVFGPTSEHTLLSLYNLAHEQLILEKDRAAIKSLSRLIKSRQDQQTPVVDLTEHHYSLAEAMRRQKDYSAAVPHYQACMQGEIESLGEQHADTLLTMHQLAYCLDQSDQAQKAIEMYQRVVAGRSEVLGKSHSNTLRSLGNLALLQAEADQAEAAATSLDDLIARVASLEIGDSVAINTNFVIAETYQKLKRFDDAITFYLKVVEGRKSLLGAEHADTLLAMHQVAYTSSLAGKLDDAIEMYAQVVEGRSKTFGPAHEYTLLSLGNAALIQANRKKVPETAALYQDLLQRVETAKGVRHPDTMEPRLQLAAAKYYLKEYAISTELYAFAVDLMRKAMSKTPTNTMREGFALILVLLADAEVHDGQYLAARRHTEEAIEIWETFAPENWIHYRSLSVLGAVESAEGNHELAQQILERAYVGLVDSASQTAPALRAEIRIDTVDRLLDSYTQTNNADQVAKWKQVKESLTEQPQP</sequence>
<dbReference type="PROSITE" id="PS00108">
    <property type="entry name" value="PROTEIN_KINASE_ST"/>
    <property type="match status" value="1"/>
</dbReference>
<feature type="compositionally biased region" description="Low complexity" evidence="2">
    <location>
        <begin position="131"/>
        <end position="142"/>
    </location>
</feature>
<dbReference type="GO" id="GO:0005524">
    <property type="term" value="F:ATP binding"/>
    <property type="evidence" value="ECO:0007669"/>
    <property type="project" value="InterPro"/>
</dbReference>
<dbReference type="Pfam" id="PF00069">
    <property type="entry name" value="Pkinase"/>
    <property type="match status" value="1"/>
</dbReference>
<keyword evidence="5" id="KW-1185">Reference proteome</keyword>
<protein>
    <submittedName>
        <fullName evidence="4">Serine/threonine-protein kinase PknD</fullName>
        <ecNumber evidence="4">2.7.11.1</ecNumber>
    </submittedName>
</protein>
<dbReference type="PANTHER" id="PTHR46082:SF6">
    <property type="entry name" value="AAA+ ATPASE DOMAIN-CONTAINING PROTEIN-RELATED"/>
    <property type="match status" value="1"/>
</dbReference>
<evidence type="ECO:0000259" key="3">
    <source>
        <dbReference type="PROSITE" id="PS50011"/>
    </source>
</evidence>
<dbReference type="Pfam" id="PF13424">
    <property type="entry name" value="TPR_12"/>
    <property type="match status" value="6"/>
</dbReference>
<reference evidence="4 5" key="1">
    <citation type="submission" date="2019-02" db="EMBL/GenBank/DDBJ databases">
        <title>Deep-cultivation of Planctomycetes and their phenomic and genomic characterization uncovers novel biology.</title>
        <authorList>
            <person name="Wiegand S."/>
            <person name="Jogler M."/>
            <person name="Boedeker C."/>
            <person name="Pinto D."/>
            <person name="Vollmers J."/>
            <person name="Rivas-Marin E."/>
            <person name="Kohn T."/>
            <person name="Peeters S.H."/>
            <person name="Heuer A."/>
            <person name="Rast P."/>
            <person name="Oberbeckmann S."/>
            <person name="Bunk B."/>
            <person name="Jeske O."/>
            <person name="Meyerdierks A."/>
            <person name="Storesund J.E."/>
            <person name="Kallscheuer N."/>
            <person name="Luecker S."/>
            <person name="Lage O.M."/>
            <person name="Pohl T."/>
            <person name="Merkel B.J."/>
            <person name="Hornburger P."/>
            <person name="Mueller R.-W."/>
            <person name="Bruemmer F."/>
            <person name="Labrenz M."/>
            <person name="Spormann A.M."/>
            <person name="Op den Camp H."/>
            <person name="Overmann J."/>
            <person name="Amann R."/>
            <person name="Jetten M.S.M."/>
            <person name="Mascher T."/>
            <person name="Medema M.H."/>
            <person name="Devos D.P."/>
            <person name="Kaster A.-K."/>
            <person name="Ovreas L."/>
            <person name="Rohde M."/>
            <person name="Galperin M.Y."/>
            <person name="Jogler C."/>
        </authorList>
    </citation>
    <scope>NUCLEOTIDE SEQUENCE [LARGE SCALE GENOMIC DNA]</scope>
    <source>
        <strain evidence="4 5">Mal33</strain>
    </source>
</reference>
<dbReference type="RefSeq" id="WP_145283573.1">
    <property type="nucleotide sequence ID" value="NZ_CP036318.1"/>
</dbReference>
<dbReference type="SMART" id="SM00028">
    <property type="entry name" value="TPR"/>
    <property type="match status" value="13"/>
</dbReference>
<organism evidence="4 5">
    <name type="scientific">Rosistilla oblonga</name>
    <dbReference type="NCBI Taxonomy" id="2527990"/>
    <lineage>
        <taxon>Bacteria</taxon>
        <taxon>Pseudomonadati</taxon>
        <taxon>Planctomycetota</taxon>
        <taxon>Planctomycetia</taxon>
        <taxon>Pirellulales</taxon>
        <taxon>Pirellulaceae</taxon>
        <taxon>Rosistilla</taxon>
    </lineage>
</organism>
<keyword evidence="1" id="KW-0175">Coiled coil</keyword>
<name>A0A518IRG4_9BACT</name>
<dbReference type="SUPFAM" id="SSF56112">
    <property type="entry name" value="Protein kinase-like (PK-like)"/>
    <property type="match status" value="1"/>
</dbReference>
<feature type="region of interest" description="Disordered" evidence="2">
    <location>
        <begin position="327"/>
        <end position="347"/>
    </location>
</feature>
<gene>
    <name evidence="4" type="primary">pknD_3</name>
    <name evidence="4" type="ORF">Mal33_16590</name>
</gene>
<dbReference type="InterPro" id="IPR019734">
    <property type="entry name" value="TPR_rpt"/>
</dbReference>
<dbReference type="Gene3D" id="1.10.510.10">
    <property type="entry name" value="Transferase(Phosphotransferase) domain 1"/>
    <property type="match status" value="1"/>
</dbReference>
<dbReference type="EMBL" id="CP036318">
    <property type="protein sequence ID" value="QDV55680.1"/>
    <property type="molecule type" value="Genomic_DNA"/>
</dbReference>
<dbReference type="PANTHER" id="PTHR46082">
    <property type="entry name" value="ATP/GTP-BINDING PROTEIN-RELATED"/>
    <property type="match status" value="1"/>
</dbReference>
<dbReference type="Gene3D" id="3.30.200.20">
    <property type="entry name" value="Phosphorylase Kinase, domain 1"/>
    <property type="match status" value="1"/>
</dbReference>
<dbReference type="InterPro" id="IPR008271">
    <property type="entry name" value="Ser/Thr_kinase_AS"/>
</dbReference>
<dbReference type="InterPro" id="IPR000719">
    <property type="entry name" value="Prot_kinase_dom"/>
</dbReference>
<feature type="coiled-coil region" evidence="1">
    <location>
        <begin position="512"/>
        <end position="542"/>
    </location>
</feature>
<dbReference type="CDD" id="cd14014">
    <property type="entry name" value="STKc_PknB_like"/>
    <property type="match status" value="1"/>
</dbReference>
<evidence type="ECO:0000313" key="5">
    <source>
        <dbReference type="Proteomes" id="UP000316770"/>
    </source>
</evidence>
<dbReference type="InterPro" id="IPR011990">
    <property type="entry name" value="TPR-like_helical_dom_sf"/>
</dbReference>
<dbReference type="SMART" id="SM00220">
    <property type="entry name" value="S_TKc"/>
    <property type="match status" value="1"/>
</dbReference>
<feature type="domain" description="Protein kinase" evidence="3">
    <location>
        <begin position="147"/>
        <end position="453"/>
    </location>
</feature>
<keyword evidence="4" id="KW-0418">Kinase</keyword>